<dbReference type="SMART" id="SM00283">
    <property type="entry name" value="MA"/>
    <property type="match status" value="1"/>
</dbReference>
<keyword evidence="1 2" id="KW-0807">Transducer</keyword>
<feature type="domain" description="Methyl-accepting transducer" evidence="3">
    <location>
        <begin position="35"/>
        <end position="299"/>
    </location>
</feature>
<gene>
    <name evidence="4" type="ORF">ABID43_004800</name>
</gene>
<dbReference type="SUPFAM" id="SSF141371">
    <property type="entry name" value="PilZ domain-like"/>
    <property type="match status" value="1"/>
</dbReference>
<dbReference type="RefSeq" id="WP_238280137.1">
    <property type="nucleotide sequence ID" value="NZ_BPQL01000078.1"/>
</dbReference>
<evidence type="ECO:0000259" key="3">
    <source>
        <dbReference type="PROSITE" id="PS50111"/>
    </source>
</evidence>
<dbReference type="PANTHER" id="PTHR32089">
    <property type="entry name" value="METHYL-ACCEPTING CHEMOTAXIS PROTEIN MCPB"/>
    <property type="match status" value="1"/>
</dbReference>
<dbReference type="SUPFAM" id="SSF58104">
    <property type="entry name" value="Methyl-accepting chemotaxis protein (MCP) signaling domain"/>
    <property type="match status" value="1"/>
</dbReference>
<accession>A0ABV2LCC3</accession>
<dbReference type="InterPro" id="IPR004089">
    <property type="entry name" value="MCPsignal_dom"/>
</dbReference>
<sequence>MSRRPADRPDATLAQPAPAAQALAGAVQTPPEASHGEVLDAIESDVLKAIGSVGESIAATRTDVVDMQAGLAAIRARMSDLAEAAEAASAASSGFTERTEGLSTVSTRITDALHQASGHLDQAGSRGAEARALIGALATAGNEIASIVDTISAVARQTNLLALNATIEAARAGEAGRGFVVVAAEVKALAVETARAADDVRSRIARLREGATASSAAIGAAAEAIEAVRPAFGTVRGIVDQQVGIVTHVVSEATRTADLIADVSTGAGETSAATVALDRRAEAMESAAAQAAEEAAGLGRRFVAVIRQNEIGDRRRADRYPADLTVALGSGARTRTIDLSEGGALLARPETGPEIGAGHALDLDIAGIGAVRARVAAISPMGLHCAFEALGSEAQAKLAGKLGAIQAEYAPLVARAQGLAGTIRDLMEAEIAAGRLTAALLFDTDYVAILGTEPRQFTTRSVEVLERLLRPVLEAPLAEDPAMMFCIVADRNGYVPVHNRAVSQPQRPGDPVWNNANSRNRRIFDDRTGITAARSTRPATVQAYRREVGDRIVMVREVDAPIRVQGRHWGACRTAYRF</sequence>
<evidence type="ECO:0000256" key="2">
    <source>
        <dbReference type="PROSITE-ProRule" id="PRU00284"/>
    </source>
</evidence>
<name>A0ABV2LCC3_9HYPH</name>
<reference evidence="4 5" key="1">
    <citation type="submission" date="2024-06" db="EMBL/GenBank/DDBJ databases">
        <title>Genomic Encyclopedia of Type Strains, Phase IV (KMG-IV): sequencing the most valuable type-strain genomes for metagenomic binning, comparative biology and taxonomic classification.</title>
        <authorList>
            <person name="Goeker M."/>
        </authorList>
    </citation>
    <scope>NUCLEOTIDE SEQUENCE [LARGE SCALE GENOMIC DNA]</scope>
    <source>
        <strain evidence="4 5">DSM 21331</strain>
    </source>
</reference>
<proteinExistence type="predicted"/>
<dbReference type="Gene3D" id="1.10.287.950">
    <property type="entry name" value="Methyl-accepting chemotaxis protein"/>
    <property type="match status" value="1"/>
</dbReference>
<dbReference type="Proteomes" id="UP001549145">
    <property type="component" value="Unassembled WGS sequence"/>
</dbReference>
<comment type="caution">
    <text evidence="4">The sequence shown here is derived from an EMBL/GenBank/DDBJ whole genome shotgun (WGS) entry which is preliminary data.</text>
</comment>
<dbReference type="InterPro" id="IPR009875">
    <property type="entry name" value="PilZ_domain"/>
</dbReference>
<dbReference type="Pfam" id="PF00015">
    <property type="entry name" value="MCPsignal"/>
    <property type="match status" value="1"/>
</dbReference>
<dbReference type="PANTHER" id="PTHR32089:SF112">
    <property type="entry name" value="LYSOZYME-LIKE PROTEIN-RELATED"/>
    <property type="match status" value="1"/>
</dbReference>
<dbReference type="EMBL" id="JBEPMM010000024">
    <property type="protein sequence ID" value="MET3695234.1"/>
    <property type="molecule type" value="Genomic_DNA"/>
</dbReference>
<evidence type="ECO:0000313" key="5">
    <source>
        <dbReference type="Proteomes" id="UP001549145"/>
    </source>
</evidence>
<dbReference type="PROSITE" id="PS50111">
    <property type="entry name" value="CHEMOTAXIS_TRANSDUC_2"/>
    <property type="match status" value="1"/>
</dbReference>
<keyword evidence="5" id="KW-1185">Reference proteome</keyword>
<evidence type="ECO:0000256" key="1">
    <source>
        <dbReference type="ARBA" id="ARBA00023224"/>
    </source>
</evidence>
<dbReference type="Pfam" id="PF07238">
    <property type="entry name" value="PilZ"/>
    <property type="match status" value="1"/>
</dbReference>
<organism evidence="4 5">
    <name type="scientific">Methylobacterium goesingense</name>
    <dbReference type="NCBI Taxonomy" id="243690"/>
    <lineage>
        <taxon>Bacteria</taxon>
        <taxon>Pseudomonadati</taxon>
        <taxon>Pseudomonadota</taxon>
        <taxon>Alphaproteobacteria</taxon>
        <taxon>Hyphomicrobiales</taxon>
        <taxon>Methylobacteriaceae</taxon>
        <taxon>Methylobacterium</taxon>
    </lineage>
</organism>
<evidence type="ECO:0000313" key="4">
    <source>
        <dbReference type="EMBL" id="MET3695234.1"/>
    </source>
</evidence>
<protein>
    <submittedName>
        <fullName evidence="4">Methyl-accepting chemotaxis protein</fullName>
    </submittedName>
</protein>